<comment type="caution">
    <text evidence="1">The sequence shown here is derived from an EMBL/GenBank/DDBJ whole genome shotgun (WGS) entry which is preliminary data.</text>
</comment>
<dbReference type="AlphaFoldDB" id="A0A9W7D2D8"/>
<gene>
    <name evidence="1" type="ORF">Pfra01_001848200</name>
</gene>
<accession>A0A9W7D2D8</accession>
<organism evidence="1 2">
    <name type="scientific">Phytophthora fragariaefolia</name>
    <dbReference type="NCBI Taxonomy" id="1490495"/>
    <lineage>
        <taxon>Eukaryota</taxon>
        <taxon>Sar</taxon>
        <taxon>Stramenopiles</taxon>
        <taxon>Oomycota</taxon>
        <taxon>Peronosporomycetes</taxon>
        <taxon>Peronosporales</taxon>
        <taxon>Peronosporaceae</taxon>
        <taxon>Phytophthora</taxon>
    </lineage>
</organism>
<protein>
    <submittedName>
        <fullName evidence="1">Unnamed protein product</fullName>
    </submittedName>
</protein>
<evidence type="ECO:0000313" key="2">
    <source>
        <dbReference type="Proteomes" id="UP001165121"/>
    </source>
</evidence>
<dbReference type="EMBL" id="BSXT01002283">
    <property type="protein sequence ID" value="GMF48161.1"/>
    <property type="molecule type" value="Genomic_DNA"/>
</dbReference>
<name>A0A9W7D2D8_9STRA</name>
<keyword evidence="2" id="KW-1185">Reference proteome</keyword>
<dbReference type="Proteomes" id="UP001165121">
    <property type="component" value="Unassembled WGS sequence"/>
</dbReference>
<evidence type="ECO:0000313" key="1">
    <source>
        <dbReference type="EMBL" id="GMF48161.1"/>
    </source>
</evidence>
<reference evidence="1" key="1">
    <citation type="submission" date="2023-04" db="EMBL/GenBank/DDBJ databases">
        <title>Phytophthora fragariaefolia NBRC 109709.</title>
        <authorList>
            <person name="Ichikawa N."/>
            <person name="Sato H."/>
            <person name="Tonouchi N."/>
        </authorList>
    </citation>
    <scope>NUCLEOTIDE SEQUENCE</scope>
    <source>
        <strain evidence="1">NBRC 109709</strain>
    </source>
</reference>
<proteinExistence type="predicted"/>
<sequence length="230" mass="25463">MSPSYADTVKLVEDNYFHWEFNMRIKLSRNGLLAHIAMPGFDSVSDSPTIQWKTNDLKALGVVAGDVSLKQQVYCRGATTTTEARPLSGVEVSYESSPTQEKALATKKKELGKRRFTGKCFNCKKPGHTESEYRKKKADEEHGQVTRETSDFAFTATGAMEKSEWHVHSGACSHITSVRYKFVTMKELKMSVRITVVDGTKNDTVATVTVGLIDGRANRRIVGGNVHPGS</sequence>